<keyword evidence="4 16" id="KW-0813">Transport</keyword>
<keyword evidence="13 16" id="KW-0496">Mitochondrion</keyword>
<dbReference type="Pfam" id="PF00361">
    <property type="entry name" value="Proton_antipo_M"/>
    <property type="match status" value="1"/>
</dbReference>
<feature type="transmembrane region" description="Helical" evidence="16">
    <location>
        <begin position="30"/>
        <end position="52"/>
    </location>
</feature>
<evidence type="ECO:0000256" key="7">
    <source>
        <dbReference type="ARBA" id="ARBA00022792"/>
    </source>
</evidence>
<dbReference type="Pfam" id="PF00662">
    <property type="entry name" value="Proton_antipo_N"/>
    <property type="match status" value="1"/>
</dbReference>
<feature type="signal peptide" evidence="17">
    <location>
        <begin position="1"/>
        <end position="20"/>
    </location>
</feature>
<evidence type="ECO:0000259" key="20">
    <source>
        <dbReference type="Pfam" id="PF06455"/>
    </source>
</evidence>
<name>A0A342YVI0_STYPI</name>
<evidence type="ECO:0000259" key="18">
    <source>
        <dbReference type="Pfam" id="PF00361"/>
    </source>
</evidence>
<dbReference type="PRINTS" id="PR01435">
    <property type="entry name" value="NPOXDRDTASE5"/>
</dbReference>
<dbReference type="InterPro" id="IPR001516">
    <property type="entry name" value="Proton_antipo_N"/>
</dbReference>
<dbReference type="GO" id="GO:0015990">
    <property type="term" value="P:electron transport coupled proton transport"/>
    <property type="evidence" value="ECO:0007669"/>
    <property type="project" value="TreeGrafter"/>
</dbReference>
<dbReference type="PANTHER" id="PTHR42829:SF2">
    <property type="entry name" value="NADH-UBIQUINONE OXIDOREDUCTASE CHAIN 5"/>
    <property type="match status" value="1"/>
</dbReference>
<comment type="catalytic activity">
    <reaction evidence="15 16">
        <text>a ubiquinone + NADH + 5 H(+)(in) = a ubiquinol + NAD(+) + 4 H(+)(out)</text>
        <dbReference type="Rhea" id="RHEA:29091"/>
        <dbReference type="Rhea" id="RHEA-COMP:9565"/>
        <dbReference type="Rhea" id="RHEA-COMP:9566"/>
        <dbReference type="ChEBI" id="CHEBI:15378"/>
        <dbReference type="ChEBI" id="CHEBI:16389"/>
        <dbReference type="ChEBI" id="CHEBI:17976"/>
        <dbReference type="ChEBI" id="CHEBI:57540"/>
        <dbReference type="ChEBI" id="CHEBI:57945"/>
        <dbReference type="EC" id="7.1.1.2"/>
    </reaction>
</comment>
<geneLocation type="mitochondrion" evidence="21"/>
<organism evidence="21">
    <name type="scientific">Stylophora pistillata</name>
    <name type="common">Smooth cauliflower coral</name>
    <dbReference type="NCBI Taxonomy" id="50429"/>
    <lineage>
        <taxon>Eukaryota</taxon>
        <taxon>Metazoa</taxon>
        <taxon>Cnidaria</taxon>
        <taxon>Anthozoa</taxon>
        <taxon>Hexacorallia</taxon>
        <taxon>Scleractinia</taxon>
        <taxon>Astrocoeniina</taxon>
        <taxon>Pocilloporidae</taxon>
        <taxon>Stylophora</taxon>
    </lineage>
</organism>
<evidence type="ECO:0000256" key="9">
    <source>
        <dbReference type="ARBA" id="ARBA00022982"/>
    </source>
</evidence>
<comment type="similarity">
    <text evidence="16">Belongs to the complex I subunit 5 family.</text>
</comment>
<evidence type="ECO:0000256" key="12">
    <source>
        <dbReference type="ARBA" id="ARBA00023075"/>
    </source>
</evidence>
<dbReference type="Pfam" id="PF06455">
    <property type="entry name" value="NADH5_C"/>
    <property type="match status" value="1"/>
</dbReference>
<evidence type="ECO:0000256" key="3">
    <source>
        <dbReference type="ARBA" id="ARBA00021096"/>
    </source>
</evidence>
<feature type="transmembrane region" description="Helical" evidence="16">
    <location>
        <begin position="113"/>
        <end position="130"/>
    </location>
</feature>
<keyword evidence="10 16" id="KW-1133">Transmembrane helix</keyword>
<feature type="domain" description="NADH:quinone oxidoreductase/Mrp antiporter transmembrane" evidence="18">
    <location>
        <begin position="130"/>
        <end position="416"/>
    </location>
</feature>
<dbReference type="InterPro" id="IPR003945">
    <property type="entry name" value="NU5C-like"/>
</dbReference>
<feature type="transmembrane region" description="Helical" evidence="16">
    <location>
        <begin position="522"/>
        <end position="546"/>
    </location>
</feature>
<keyword evidence="6 16" id="KW-0812">Transmembrane</keyword>
<keyword evidence="9" id="KW-0249">Electron transport</keyword>
<evidence type="ECO:0000256" key="11">
    <source>
        <dbReference type="ARBA" id="ARBA00023027"/>
    </source>
</evidence>
<evidence type="ECO:0000256" key="5">
    <source>
        <dbReference type="ARBA" id="ARBA00022660"/>
    </source>
</evidence>
<dbReference type="GO" id="GO:0003954">
    <property type="term" value="F:NADH dehydrogenase activity"/>
    <property type="evidence" value="ECO:0007669"/>
    <property type="project" value="TreeGrafter"/>
</dbReference>
<dbReference type="GO" id="GO:0042773">
    <property type="term" value="P:ATP synthesis coupled electron transport"/>
    <property type="evidence" value="ECO:0007669"/>
    <property type="project" value="InterPro"/>
</dbReference>
<feature type="transmembrane region" description="Helical" evidence="16">
    <location>
        <begin position="448"/>
        <end position="467"/>
    </location>
</feature>
<feature type="transmembrane region" description="Helical" evidence="16">
    <location>
        <begin position="299"/>
        <end position="325"/>
    </location>
</feature>
<dbReference type="GO" id="GO:0008137">
    <property type="term" value="F:NADH dehydrogenase (ubiquinone) activity"/>
    <property type="evidence" value="ECO:0007669"/>
    <property type="project" value="UniProtKB-EC"/>
</dbReference>
<keyword evidence="7" id="KW-0999">Mitochondrion inner membrane</keyword>
<feature type="transmembrane region" description="Helical" evidence="16">
    <location>
        <begin position="267"/>
        <end position="292"/>
    </location>
</feature>
<dbReference type="EC" id="7.1.1.2" evidence="2 16"/>
<feature type="transmembrane region" description="Helical" evidence="16">
    <location>
        <begin position="136"/>
        <end position="155"/>
    </location>
</feature>
<dbReference type="InterPro" id="IPR010934">
    <property type="entry name" value="NADH_DH_su5_C"/>
</dbReference>
<keyword evidence="17" id="KW-0732">Signal</keyword>
<dbReference type="PANTHER" id="PTHR42829">
    <property type="entry name" value="NADH-UBIQUINONE OXIDOREDUCTASE CHAIN 5"/>
    <property type="match status" value="1"/>
</dbReference>
<keyword evidence="14 16" id="KW-0472">Membrane</keyword>
<evidence type="ECO:0000256" key="17">
    <source>
        <dbReference type="SAM" id="SignalP"/>
    </source>
</evidence>
<comment type="function">
    <text evidence="16">Core subunit of the mitochondrial membrane respiratory chain NADH dehydrogenase (Complex I) which catalyzes electron transfer from NADH through the respiratory chain, using ubiquinone as an electron acceptor. Essential for the catalytic activity and assembly of complex I.</text>
</comment>
<evidence type="ECO:0000259" key="19">
    <source>
        <dbReference type="Pfam" id="PF00662"/>
    </source>
</evidence>
<evidence type="ECO:0000256" key="13">
    <source>
        <dbReference type="ARBA" id="ARBA00023128"/>
    </source>
</evidence>
<feature type="transmembrane region" description="Helical" evidence="16">
    <location>
        <begin position="84"/>
        <end position="104"/>
    </location>
</feature>
<protein>
    <recommendedName>
        <fullName evidence="3 16">NADH-ubiquinone oxidoreductase chain 5</fullName>
        <ecNumber evidence="2 16">7.1.1.2</ecNumber>
    </recommendedName>
</protein>
<evidence type="ECO:0000256" key="2">
    <source>
        <dbReference type="ARBA" id="ARBA00012944"/>
    </source>
</evidence>
<dbReference type="NCBIfam" id="TIGR01974">
    <property type="entry name" value="NDH_I_L"/>
    <property type="match status" value="1"/>
</dbReference>
<dbReference type="NCBIfam" id="NF005141">
    <property type="entry name" value="PRK06590.1"/>
    <property type="match status" value="1"/>
</dbReference>
<dbReference type="PRINTS" id="PR01434">
    <property type="entry name" value="NADHDHGNASE5"/>
</dbReference>
<dbReference type="EMBL" id="KU762340">
    <property type="protein sequence ID" value="AOS52969.1"/>
    <property type="molecule type" value="Genomic_DNA"/>
</dbReference>
<evidence type="ECO:0000256" key="10">
    <source>
        <dbReference type="ARBA" id="ARBA00022989"/>
    </source>
</evidence>
<accession>A0A342YVI0</accession>
<feature type="transmembrane region" description="Helical" evidence="16">
    <location>
        <begin position="487"/>
        <end position="510"/>
    </location>
</feature>
<proteinExistence type="inferred from homology"/>
<feature type="transmembrane region" description="Helical" evidence="16">
    <location>
        <begin position="404"/>
        <end position="428"/>
    </location>
</feature>
<dbReference type="AlphaFoldDB" id="A0A342YVI0"/>
<feature type="transmembrane region" description="Helical" evidence="16">
    <location>
        <begin position="241"/>
        <end position="261"/>
    </location>
</feature>
<evidence type="ECO:0000256" key="14">
    <source>
        <dbReference type="ARBA" id="ARBA00023136"/>
    </source>
</evidence>
<gene>
    <name evidence="21" type="primary">ND5</name>
</gene>
<feature type="chain" id="PRO_5016963602" description="NADH-ubiquinone oxidoreductase chain 5" evidence="17">
    <location>
        <begin position="21"/>
        <end position="611"/>
    </location>
</feature>
<feature type="domain" description="NADH-Ubiquinone oxidoreductase (complex I) chain 5 N-terminal" evidence="19">
    <location>
        <begin position="64"/>
        <end position="114"/>
    </location>
</feature>
<dbReference type="GO" id="GO:0005743">
    <property type="term" value="C:mitochondrial inner membrane"/>
    <property type="evidence" value="ECO:0007669"/>
    <property type="project" value="UniProtKB-SubCell"/>
</dbReference>
<reference evidence="21" key="1">
    <citation type="journal article" date="2017" name="Mitochondrial DNA Part B Resour">
        <title>The Complete mitochondrial genome of Stylophora pistillata (Scleractinia, Acroporidae).</title>
        <authorList>
            <person name="Hsiao S.-T."/>
            <person name="Ju Y.-M."/>
            <person name="Kuo F.-W."/>
            <person name="Wu J.-H."/>
        </authorList>
    </citation>
    <scope>NUCLEOTIDE SEQUENCE</scope>
</reference>
<evidence type="ECO:0000256" key="1">
    <source>
        <dbReference type="ARBA" id="ARBA00004448"/>
    </source>
</evidence>
<dbReference type="Gene3D" id="1.20.5.2700">
    <property type="match status" value="1"/>
</dbReference>
<evidence type="ECO:0000313" key="21">
    <source>
        <dbReference type="EMBL" id="AOS52969.1"/>
    </source>
</evidence>
<feature type="transmembrane region" description="Helical" evidence="16">
    <location>
        <begin position="331"/>
        <end position="349"/>
    </location>
</feature>
<keyword evidence="11 16" id="KW-0520">NAD</keyword>
<evidence type="ECO:0000256" key="4">
    <source>
        <dbReference type="ARBA" id="ARBA00022448"/>
    </source>
</evidence>
<dbReference type="InterPro" id="IPR001750">
    <property type="entry name" value="ND/Mrp_TM"/>
</dbReference>
<keyword evidence="5" id="KW-0679">Respiratory chain</keyword>
<comment type="subcellular location">
    <subcellularLocation>
        <location evidence="1">Mitochondrion inner membrane</location>
        <topology evidence="1">Multi-pass membrane protein</topology>
    </subcellularLocation>
</comment>
<keyword evidence="12 16" id="KW-0830">Ubiquinone</keyword>
<dbReference type="OrthoDB" id="10069788at2759"/>
<evidence type="ECO:0000256" key="6">
    <source>
        <dbReference type="ARBA" id="ARBA00022692"/>
    </source>
</evidence>
<evidence type="ECO:0000256" key="15">
    <source>
        <dbReference type="ARBA" id="ARBA00049551"/>
    </source>
</evidence>
<keyword evidence="8" id="KW-1278">Translocase</keyword>
<feature type="transmembrane region" description="Helical" evidence="16">
    <location>
        <begin position="197"/>
        <end position="220"/>
    </location>
</feature>
<evidence type="ECO:0000256" key="8">
    <source>
        <dbReference type="ARBA" id="ARBA00022967"/>
    </source>
</evidence>
<feature type="transmembrane region" description="Helical" evidence="16">
    <location>
        <begin position="167"/>
        <end position="185"/>
    </location>
</feature>
<feature type="transmembrane region" description="Helical" evidence="16">
    <location>
        <begin position="593"/>
        <end position="610"/>
    </location>
</feature>
<dbReference type="InterPro" id="IPR018393">
    <property type="entry name" value="NADHpl_OxRdtase_5_subgr"/>
</dbReference>
<feature type="domain" description="NADH dehydrogenase subunit 5 C-terminal" evidence="20">
    <location>
        <begin position="420"/>
        <end position="609"/>
    </location>
</feature>
<evidence type="ECO:0000256" key="16">
    <source>
        <dbReference type="RuleBase" id="RU003404"/>
    </source>
</evidence>
<feature type="transmembrane region" description="Helical" evidence="16">
    <location>
        <begin position="361"/>
        <end position="384"/>
    </location>
</feature>
<sequence>MYLLVLFFPLIGAVLTGCFGRKIGERGAGILTSSCLVFSLSYSFLIAIEVLFNSTTTYLKLWKWFDSGLFVVFFGFQFDGLVVIMLFVVFIVSTLVHIFSIAYMRGDPHVPRFMTYLSLFTFLMVLLVTSDNFLQLFIGWEGVGLCSYLLINFWLTRLEANRAAIKAMLVNRIGDIGLLLAMFLLRDLFGSLDFSTIFNSIFFSNQIFFICLFLFFGVMGKSAQLGLHTWLPDAMEGPTPVSALIHAATMVTAGVFLLIRASPLFDVVPLILIIISIVGVLTVFITGTIGLVQNDLKKIIAYSTCSQLGYMVVACGLSHYAISLFHLMNHAFFKALLFLSAGSLIHAVIDEQDIRKMGGLLSFLPLTYVFFLIGSFSLMGFPFLTGFYSKDLILEFAFGQFYLIFVYWLGCFSVLLTIIYSIRLIYLVFLSNINLKRANIFFFKEGEFLFLIPLGILTLGSVFWGYLSKEIIWSFQIDVFSILSLKIKIFPILFCFIGLFGTIFFFFFFFSNFWLSPSGDRIFCFSLYNFFGSAWQINFFFNFFFIKKIYKIGHLITNLTIDKGLLEVVGPRGVVQFFIFQTQKLSSLQSGLVFNYALVFFIGILFLIFAL</sequence>